<evidence type="ECO:0000313" key="6">
    <source>
        <dbReference type="EMBL" id="KAG6534140.1"/>
    </source>
</evidence>
<sequence length="213" mass="22807">MLMISSMLYQSSTGVAVVASFKMAVHVGIGVGLHYLAVGNSAQVAESAGNVFVDSIIVEAANIAENELLGDSENGVDSVDVGMMADESILVVIVDKMACYGVLRFVMESGAKEYEVIVSGKLRAQRAKSMKVKDGYMISSGQPVKEYIDSAVRHVLLRQGVLGIKVKIMLDWDPMGKPGPTTPLPDLVTSHPPKDEEEYMRPAVLVPAEIPIA</sequence>
<accession>A0A8J5I2Y4</accession>
<evidence type="ECO:0000256" key="3">
    <source>
        <dbReference type="ARBA" id="ARBA00023274"/>
    </source>
</evidence>
<evidence type="ECO:0000256" key="4">
    <source>
        <dbReference type="RuleBase" id="RU003624"/>
    </source>
</evidence>
<dbReference type="GO" id="GO:0003735">
    <property type="term" value="F:structural constituent of ribosome"/>
    <property type="evidence" value="ECO:0007669"/>
    <property type="project" value="InterPro"/>
</dbReference>
<protein>
    <recommendedName>
        <fullName evidence="5">Small ribosomal subunit protein uS3 C-terminal domain-containing protein</fullName>
    </recommendedName>
</protein>
<dbReference type="PANTHER" id="PTHR11760">
    <property type="entry name" value="30S/40S RIBOSOMAL PROTEIN S3"/>
    <property type="match status" value="1"/>
</dbReference>
<dbReference type="GO" id="GO:0006412">
    <property type="term" value="P:translation"/>
    <property type="evidence" value="ECO:0007669"/>
    <property type="project" value="InterPro"/>
</dbReference>
<dbReference type="PANTHER" id="PTHR11760:SF69">
    <property type="entry name" value="SMALL RIBOSOMAL SUBUNIT PROTEIN US3X-RELATED"/>
    <property type="match status" value="1"/>
</dbReference>
<feature type="domain" description="Small ribosomal subunit protein uS3 C-terminal" evidence="5">
    <location>
        <begin position="96"/>
        <end position="168"/>
    </location>
</feature>
<keyword evidence="3 4" id="KW-0687">Ribonucleoprotein</keyword>
<comment type="similarity">
    <text evidence="1 4">Belongs to the universal ribosomal protein uS3 family.</text>
</comment>
<dbReference type="InterPro" id="IPR036419">
    <property type="entry name" value="Ribosomal_S3_C_sf"/>
</dbReference>
<evidence type="ECO:0000313" key="7">
    <source>
        <dbReference type="Proteomes" id="UP000734854"/>
    </source>
</evidence>
<evidence type="ECO:0000256" key="1">
    <source>
        <dbReference type="ARBA" id="ARBA00010761"/>
    </source>
</evidence>
<dbReference type="InterPro" id="IPR001351">
    <property type="entry name" value="Ribosomal_uS3_C"/>
</dbReference>
<dbReference type="Proteomes" id="UP000734854">
    <property type="component" value="Unassembled WGS sequence"/>
</dbReference>
<dbReference type="InterPro" id="IPR018280">
    <property type="entry name" value="Ribosomal_uS3_CS"/>
</dbReference>
<evidence type="ECO:0000259" key="5">
    <source>
        <dbReference type="Pfam" id="PF00189"/>
    </source>
</evidence>
<dbReference type="SUPFAM" id="SSF54821">
    <property type="entry name" value="Ribosomal protein S3 C-terminal domain"/>
    <property type="match status" value="1"/>
</dbReference>
<gene>
    <name evidence="6" type="ORF">ZIOFF_008024</name>
</gene>
<keyword evidence="7" id="KW-1185">Reference proteome</keyword>
<evidence type="ECO:0000256" key="2">
    <source>
        <dbReference type="ARBA" id="ARBA00022980"/>
    </source>
</evidence>
<dbReference type="EMBL" id="JACMSC010000002">
    <property type="protein sequence ID" value="KAG6534140.1"/>
    <property type="molecule type" value="Genomic_DNA"/>
</dbReference>
<dbReference type="FunFam" id="3.30.1140.32:FF:000011">
    <property type="entry name" value="40S ribosomal protein S3"/>
    <property type="match status" value="1"/>
</dbReference>
<dbReference type="InterPro" id="IPR057258">
    <property type="entry name" value="Ribosomal_uS3"/>
</dbReference>
<organism evidence="6 7">
    <name type="scientific">Zingiber officinale</name>
    <name type="common">Ginger</name>
    <name type="synonym">Amomum zingiber</name>
    <dbReference type="NCBI Taxonomy" id="94328"/>
    <lineage>
        <taxon>Eukaryota</taxon>
        <taxon>Viridiplantae</taxon>
        <taxon>Streptophyta</taxon>
        <taxon>Embryophyta</taxon>
        <taxon>Tracheophyta</taxon>
        <taxon>Spermatophyta</taxon>
        <taxon>Magnoliopsida</taxon>
        <taxon>Liliopsida</taxon>
        <taxon>Zingiberales</taxon>
        <taxon>Zingiberaceae</taxon>
        <taxon>Zingiber</taxon>
    </lineage>
</organism>
<dbReference type="GO" id="GO:0005634">
    <property type="term" value="C:nucleus"/>
    <property type="evidence" value="ECO:0007669"/>
    <property type="project" value="TreeGrafter"/>
</dbReference>
<dbReference type="Pfam" id="PF00189">
    <property type="entry name" value="Ribosomal_S3_C"/>
    <property type="match status" value="1"/>
</dbReference>
<dbReference type="Gene3D" id="3.30.1140.32">
    <property type="entry name" value="Ribosomal protein S3, C-terminal domain"/>
    <property type="match status" value="1"/>
</dbReference>
<comment type="caution">
    <text evidence="6">The sequence shown here is derived from an EMBL/GenBank/DDBJ whole genome shotgun (WGS) entry which is preliminary data.</text>
</comment>
<name>A0A8J5I2Y4_ZINOF</name>
<keyword evidence="2 4" id="KW-0689">Ribosomal protein</keyword>
<reference evidence="6 7" key="1">
    <citation type="submission" date="2020-08" db="EMBL/GenBank/DDBJ databases">
        <title>Plant Genome Project.</title>
        <authorList>
            <person name="Zhang R.-G."/>
        </authorList>
    </citation>
    <scope>NUCLEOTIDE SEQUENCE [LARGE SCALE GENOMIC DNA]</scope>
    <source>
        <tissue evidence="6">Rhizome</tissue>
    </source>
</reference>
<dbReference type="PROSITE" id="PS00548">
    <property type="entry name" value="RIBOSOMAL_S3"/>
    <property type="match status" value="1"/>
</dbReference>
<dbReference type="GO" id="GO:0022627">
    <property type="term" value="C:cytosolic small ribosomal subunit"/>
    <property type="evidence" value="ECO:0007669"/>
    <property type="project" value="TreeGrafter"/>
</dbReference>
<proteinExistence type="inferred from homology"/>
<dbReference type="AlphaFoldDB" id="A0A8J5I2Y4"/>